<gene>
    <name evidence="10" type="ORF">AN936_19590</name>
</gene>
<evidence type="ECO:0000256" key="4">
    <source>
        <dbReference type="ARBA" id="ARBA00022795"/>
    </source>
</evidence>
<evidence type="ECO:0000256" key="6">
    <source>
        <dbReference type="ARBA" id="ARBA00023163"/>
    </source>
</evidence>
<keyword evidence="5" id="KW-0805">Transcription regulation</keyword>
<dbReference type="KEGG" id="smag:AN936_19590"/>
<organism evidence="10 11">
    <name type="scientific">Sphingopyxis macrogoltabida</name>
    <name type="common">Sphingomonas macrogoltabidus</name>
    <dbReference type="NCBI Taxonomy" id="33050"/>
    <lineage>
        <taxon>Bacteria</taxon>
        <taxon>Pseudomonadati</taxon>
        <taxon>Pseudomonadota</taxon>
        <taxon>Alphaproteobacteria</taxon>
        <taxon>Sphingomonadales</taxon>
        <taxon>Sphingomonadaceae</taxon>
        <taxon>Sphingopyxis</taxon>
    </lineage>
</organism>
<dbReference type="RefSeq" id="WP_054589525.1">
    <property type="nucleotide sequence ID" value="NZ_CP012700.1"/>
</dbReference>
<evidence type="ECO:0000313" key="10">
    <source>
        <dbReference type="EMBL" id="ALH82481.1"/>
    </source>
</evidence>
<dbReference type="Proteomes" id="UP000058074">
    <property type="component" value="Chromosome"/>
</dbReference>
<dbReference type="PATRIC" id="fig|33050.5.peg.4065"/>
<evidence type="ECO:0000313" key="11">
    <source>
        <dbReference type="Proteomes" id="UP000058074"/>
    </source>
</evidence>
<evidence type="ECO:0000256" key="1">
    <source>
        <dbReference type="ARBA" id="ARBA00005322"/>
    </source>
</evidence>
<evidence type="ECO:0000256" key="7">
    <source>
        <dbReference type="ARBA" id="ARBA00024739"/>
    </source>
</evidence>
<dbReference type="AlphaFoldDB" id="A0A0N9VDN9"/>
<evidence type="ECO:0000256" key="5">
    <source>
        <dbReference type="ARBA" id="ARBA00023015"/>
    </source>
</evidence>
<evidence type="ECO:0000256" key="2">
    <source>
        <dbReference type="ARBA" id="ARBA00017823"/>
    </source>
</evidence>
<proteinExistence type="inferred from homology"/>
<reference evidence="10 11" key="1">
    <citation type="journal article" date="2015" name="Genome Announc.">
        <title>Complete Genome Sequence of Polypropylene Glycol- and Polyethylene Glycol-Degrading Sphingopyxis macrogoltabida Strain EY-1.</title>
        <authorList>
            <person name="Ohtsubo Y."/>
            <person name="Nagata Y."/>
            <person name="Numata M."/>
            <person name="Tsuchikane K."/>
            <person name="Hosoyama A."/>
            <person name="Yamazoe A."/>
            <person name="Tsuda M."/>
            <person name="Fujita N."/>
            <person name="Kawai F."/>
        </authorList>
    </citation>
    <scope>NUCLEOTIDE SEQUENCE [LARGE SCALE GENOMIC DNA]</scope>
    <source>
        <strain evidence="10 11">EY-1</strain>
    </source>
</reference>
<keyword evidence="3" id="KW-0678">Repressor</keyword>
<protein>
    <recommendedName>
        <fullName evidence="2">Negative regulator of flagellin synthesis</fullName>
    </recommendedName>
    <alternativeName>
        <fullName evidence="8">Anti-sigma-28 factor</fullName>
    </alternativeName>
</protein>
<dbReference type="NCBIfam" id="TIGR03824">
    <property type="entry name" value="FlgM_jcvi"/>
    <property type="match status" value="1"/>
</dbReference>
<comment type="function">
    <text evidence="7">Responsible for the coupling of flagellin expression to flagellar assembly by preventing expression of the flagellin genes when a component of the middle class of proteins is defective. It negatively regulates flagellar genes by inhibiting the activity of FliA by directly binding to FliA.</text>
</comment>
<dbReference type="Pfam" id="PF04316">
    <property type="entry name" value="FlgM"/>
    <property type="match status" value="1"/>
</dbReference>
<dbReference type="GO" id="GO:0044781">
    <property type="term" value="P:bacterial-type flagellum organization"/>
    <property type="evidence" value="ECO:0007669"/>
    <property type="project" value="UniProtKB-KW"/>
</dbReference>
<evidence type="ECO:0000256" key="3">
    <source>
        <dbReference type="ARBA" id="ARBA00022491"/>
    </source>
</evidence>
<keyword evidence="6" id="KW-0804">Transcription</keyword>
<name>A0A0N9VDN9_SPHMC</name>
<dbReference type="InterPro" id="IPR035890">
    <property type="entry name" value="Anti-sigma-28_factor_FlgM_sf"/>
</dbReference>
<dbReference type="InterPro" id="IPR007412">
    <property type="entry name" value="FlgM"/>
</dbReference>
<dbReference type="SUPFAM" id="SSF101498">
    <property type="entry name" value="Anti-sigma factor FlgM"/>
    <property type="match status" value="1"/>
</dbReference>
<sequence length="100" mass="9834">MSGDSKIGVQAVGGLVRTGATRRIASESAAATRPPVRVAAQDALPVARLITMAGELAAQGPSVDVSRVAALRTAIAGGSYTPDAAATAKAMLAFQKGSGA</sequence>
<dbReference type="InterPro" id="IPR031316">
    <property type="entry name" value="FlgM_C"/>
</dbReference>
<comment type="similarity">
    <text evidence="1">Belongs to the FlgM family.</text>
</comment>
<dbReference type="OrthoDB" id="7584867at2"/>
<accession>A0A0N9VDN9</accession>
<keyword evidence="4" id="KW-1005">Bacterial flagellum biogenesis</keyword>
<evidence type="ECO:0000256" key="8">
    <source>
        <dbReference type="ARBA" id="ARBA00030117"/>
    </source>
</evidence>
<dbReference type="EMBL" id="CP012700">
    <property type="protein sequence ID" value="ALH82481.1"/>
    <property type="molecule type" value="Genomic_DNA"/>
</dbReference>
<feature type="domain" description="Anti-sigma-28 factor FlgM C-terminal" evidence="9">
    <location>
        <begin position="47"/>
        <end position="92"/>
    </location>
</feature>
<dbReference type="GO" id="GO:0045892">
    <property type="term" value="P:negative regulation of DNA-templated transcription"/>
    <property type="evidence" value="ECO:0007669"/>
    <property type="project" value="InterPro"/>
</dbReference>
<evidence type="ECO:0000259" key="9">
    <source>
        <dbReference type="Pfam" id="PF04316"/>
    </source>
</evidence>